<dbReference type="AlphaFoldDB" id="A0A834HDI3"/>
<dbReference type="EMBL" id="WJXA01000001">
    <property type="protein sequence ID" value="KAF7152521.1"/>
    <property type="molecule type" value="Genomic_DNA"/>
</dbReference>
<dbReference type="Proteomes" id="UP000626092">
    <property type="component" value="Unassembled WGS sequence"/>
</dbReference>
<keyword evidence="4" id="KW-1185">Reference proteome</keyword>
<name>A0A834HDI3_RHOSS</name>
<feature type="coiled-coil region" evidence="1">
    <location>
        <begin position="414"/>
        <end position="521"/>
    </location>
</feature>
<evidence type="ECO:0000256" key="2">
    <source>
        <dbReference type="SAM" id="MobiDB-lite"/>
    </source>
</evidence>
<feature type="compositionally biased region" description="Polar residues" evidence="2">
    <location>
        <begin position="203"/>
        <end position="214"/>
    </location>
</feature>
<accession>A0A834HDI3</accession>
<evidence type="ECO:0000313" key="3">
    <source>
        <dbReference type="EMBL" id="KAF7152521.1"/>
    </source>
</evidence>
<comment type="caution">
    <text evidence="3">The sequence shown here is derived from an EMBL/GenBank/DDBJ whole genome shotgun (WGS) entry which is preliminary data.</text>
</comment>
<dbReference type="OrthoDB" id="1702182at2759"/>
<organism evidence="3 4">
    <name type="scientific">Rhododendron simsii</name>
    <name type="common">Sims's rhododendron</name>
    <dbReference type="NCBI Taxonomy" id="118357"/>
    <lineage>
        <taxon>Eukaryota</taxon>
        <taxon>Viridiplantae</taxon>
        <taxon>Streptophyta</taxon>
        <taxon>Embryophyta</taxon>
        <taxon>Tracheophyta</taxon>
        <taxon>Spermatophyta</taxon>
        <taxon>Magnoliopsida</taxon>
        <taxon>eudicotyledons</taxon>
        <taxon>Gunneridae</taxon>
        <taxon>Pentapetalae</taxon>
        <taxon>asterids</taxon>
        <taxon>Ericales</taxon>
        <taxon>Ericaceae</taxon>
        <taxon>Ericoideae</taxon>
        <taxon>Rhodoreae</taxon>
        <taxon>Rhododendron</taxon>
    </lineage>
</organism>
<evidence type="ECO:0000313" key="4">
    <source>
        <dbReference type="Proteomes" id="UP000626092"/>
    </source>
</evidence>
<sequence>MGLGHSERKNITHSNQAQAAQSTRPPIPPLLSPQPIAANRRHFPREETFRPVAVPHEQILDIKPQFRIKRVAIQGKQHKDGRDGVVFIRMEEVWFWVGDREVKGERFGGREELGEAPKDGHSVDEFVHVGDVGCCGETDSGKEWLIGWFSSDVAFGVQAGDGHKKTYTQDLKTSYEIRPRTLTMEEAGVITRWKTQPKRLATSMASQASQSPLQTRGKKRQRKGKLAENPCMKHDKPILSIIENYDTNDNKFLIGGKKVAITRNDIKLIFGIACGNKRIGDLNKKKSDVAFAIRRGIQEARIETLNTSMHKFHDKPRDATGCVVALMVYEEELQETCQEAQVYNMTHPEVVDDNDRETISQMMQHTQSPQSETMVSSTYQPLDSINFSQGLIKEHNQMGKFSDSLLEDNDQIIIKDLQQQVQYLQNQKQILEQQNHGLQKDKDTMKNELEEMEKERDAMKEKLQKMVTMSNTMLQAQEQHKFLIDKTAVLEKDSDAMKNQLLEMEKERNSLEEKLQKMDTMSNVFKKDRDEMEKNQLEMGKERDSLKDAAECRCYVRQNRADLRTEHCRIGKTETYDAATV</sequence>
<feature type="region of interest" description="Disordered" evidence="2">
    <location>
        <begin position="1"/>
        <end position="35"/>
    </location>
</feature>
<reference evidence="3" key="1">
    <citation type="submission" date="2019-11" db="EMBL/GenBank/DDBJ databases">
        <authorList>
            <person name="Liu Y."/>
            <person name="Hou J."/>
            <person name="Li T.-Q."/>
            <person name="Guan C.-H."/>
            <person name="Wu X."/>
            <person name="Wu H.-Z."/>
            <person name="Ling F."/>
            <person name="Zhang R."/>
            <person name="Shi X.-G."/>
            <person name="Ren J.-P."/>
            <person name="Chen E.-F."/>
            <person name="Sun J.-M."/>
        </authorList>
    </citation>
    <scope>NUCLEOTIDE SEQUENCE</scope>
    <source>
        <strain evidence="3">Adult_tree_wgs_1</strain>
        <tissue evidence="3">Leaves</tissue>
    </source>
</reference>
<keyword evidence="1" id="KW-0175">Coiled coil</keyword>
<feature type="compositionally biased region" description="Polar residues" evidence="2">
    <location>
        <begin position="12"/>
        <end position="24"/>
    </location>
</feature>
<protein>
    <submittedName>
        <fullName evidence="3">Uncharacterized protein</fullName>
    </submittedName>
</protein>
<evidence type="ECO:0000256" key="1">
    <source>
        <dbReference type="SAM" id="Coils"/>
    </source>
</evidence>
<gene>
    <name evidence="3" type="ORF">RHSIM_Rhsim01G0158100</name>
</gene>
<proteinExistence type="predicted"/>
<feature type="compositionally biased region" description="Basic and acidic residues" evidence="2">
    <location>
        <begin position="1"/>
        <end position="10"/>
    </location>
</feature>
<feature type="region of interest" description="Disordered" evidence="2">
    <location>
        <begin position="200"/>
        <end position="229"/>
    </location>
</feature>